<protein>
    <submittedName>
        <fullName evidence="7">Carbohydrate kinase</fullName>
    </submittedName>
</protein>
<dbReference type="Pfam" id="PF00370">
    <property type="entry name" value="FGGY_N"/>
    <property type="match status" value="1"/>
</dbReference>
<dbReference type="InterPro" id="IPR050406">
    <property type="entry name" value="FGGY_Carb_Kinase"/>
</dbReference>
<dbReference type="AlphaFoldDB" id="A0A0A0JUG1"/>
<dbReference type="PROSITE" id="PS00933">
    <property type="entry name" value="FGGY_KINASES_1"/>
    <property type="match status" value="1"/>
</dbReference>
<dbReference type="RefSeq" id="WP_084108799.1">
    <property type="nucleotide sequence ID" value="NZ_AVPL01000031.1"/>
</dbReference>
<dbReference type="PROSITE" id="PS00445">
    <property type="entry name" value="FGGY_KINASES_2"/>
    <property type="match status" value="1"/>
</dbReference>
<evidence type="ECO:0000313" key="7">
    <source>
        <dbReference type="EMBL" id="KGN40783.1"/>
    </source>
</evidence>
<dbReference type="OrthoDB" id="9782710at2"/>
<dbReference type="Proteomes" id="UP000030013">
    <property type="component" value="Unassembled WGS sequence"/>
</dbReference>
<dbReference type="GO" id="GO:0005975">
    <property type="term" value="P:carbohydrate metabolic process"/>
    <property type="evidence" value="ECO:0007669"/>
    <property type="project" value="InterPro"/>
</dbReference>
<evidence type="ECO:0000256" key="4">
    <source>
        <dbReference type="RuleBase" id="RU003733"/>
    </source>
</evidence>
<dbReference type="EMBL" id="AVPL01000031">
    <property type="protein sequence ID" value="KGN40783.1"/>
    <property type="molecule type" value="Genomic_DNA"/>
</dbReference>
<dbReference type="STRING" id="1385519.N801_12180"/>
<dbReference type="InterPro" id="IPR000577">
    <property type="entry name" value="Carb_kinase_FGGY"/>
</dbReference>
<dbReference type="PIRSF" id="PIRSF000538">
    <property type="entry name" value="GlpK"/>
    <property type="match status" value="1"/>
</dbReference>
<dbReference type="CDD" id="cd07770">
    <property type="entry name" value="ASKHA_NBD_FGGY_GntK"/>
    <property type="match status" value="1"/>
</dbReference>
<dbReference type="InterPro" id="IPR018485">
    <property type="entry name" value="FGGY_C"/>
</dbReference>
<comment type="similarity">
    <text evidence="1 4">Belongs to the FGGY kinase family.</text>
</comment>
<dbReference type="Gene3D" id="3.30.420.40">
    <property type="match status" value="2"/>
</dbReference>
<sequence>MTTSSPYPPAEVVIGLDVGTTGTKAVAFGMGSPWRHTVVREYPLLAPGPGWQVQDPATVVAAVMGALAEVVTTARGARVVGISVSTAMHALIGLDEGLRPLTPIVTWADSRATAEAAELRSSDEAEALHLASGTPLHPMSPLAKLLWFTRHEPALAARVRAWVGLKDYVLQTLTGTSATELSTASGSGLLDLATRTWNPRALELAGIREDQLPPILPTTAVLGLTKSAASRLGLATATPVVVGAGDGPLGNLGTGALDRGVVGLSVGTSGAARMVVPAPVTDPSGRLFCYALTDDAWVVGGAVSNGGIVVRWARDVLGDAGGDDAALLELAASVPAGSDGLVVLPYLLAERAPLWDPTLTGAIIGMRHSHTRGHVVRAVVEGVALQLWSIVDGLDAVTPVTSIRATGGVFRSQVWRDVTAGVLARPVTVTGGAEGSALGAAALGLLAVGRASSLTDGLDRLAPGLRRSGDAVVVDDADRDAYRAARARIPSLLDSYAAVADLFRTPARAGTSVHG</sequence>
<gene>
    <name evidence="7" type="ORF">N801_12180</name>
</gene>
<dbReference type="GO" id="GO:0016773">
    <property type="term" value="F:phosphotransferase activity, alcohol group as acceptor"/>
    <property type="evidence" value="ECO:0007669"/>
    <property type="project" value="InterPro"/>
</dbReference>
<dbReference type="InterPro" id="IPR043129">
    <property type="entry name" value="ATPase_NBD"/>
</dbReference>
<feature type="domain" description="Carbohydrate kinase FGGY C-terminal" evidence="6">
    <location>
        <begin position="264"/>
        <end position="447"/>
    </location>
</feature>
<dbReference type="SUPFAM" id="SSF53067">
    <property type="entry name" value="Actin-like ATPase domain"/>
    <property type="match status" value="2"/>
</dbReference>
<dbReference type="InterPro" id="IPR018484">
    <property type="entry name" value="FGGY_N"/>
</dbReference>
<evidence type="ECO:0000259" key="5">
    <source>
        <dbReference type="Pfam" id="PF00370"/>
    </source>
</evidence>
<name>A0A0A0JUG1_9MICO</name>
<organism evidence="7 8">
    <name type="scientific">Knoellia aerolata DSM 18566</name>
    <dbReference type="NCBI Taxonomy" id="1385519"/>
    <lineage>
        <taxon>Bacteria</taxon>
        <taxon>Bacillati</taxon>
        <taxon>Actinomycetota</taxon>
        <taxon>Actinomycetes</taxon>
        <taxon>Micrococcales</taxon>
        <taxon>Intrasporangiaceae</taxon>
        <taxon>Knoellia</taxon>
    </lineage>
</organism>
<evidence type="ECO:0000313" key="8">
    <source>
        <dbReference type="Proteomes" id="UP000030013"/>
    </source>
</evidence>
<evidence type="ECO:0000256" key="1">
    <source>
        <dbReference type="ARBA" id="ARBA00009156"/>
    </source>
</evidence>
<keyword evidence="8" id="KW-1185">Reference proteome</keyword>
<dbReference type="Pfam" id="PF02782">
    <property type="entry name" value="FGGY_C"/>
    <property type="match status" value="1"/>
</dbReference>
<comment type="caution">
    <text evidence="7">The sequence shown here is derived from an EMBL/GenBank/DDBJ whole genome shotgun (WGS) entry which is preliminary data.</text>
</comment>
<accession>A0A0A0JUG1</accession>
<dbReference type="InterPro" id="IPR018483">
    <property type="entry name" value="Carb_kinase_FGGY_CS"/>
</dbReference>
<proteinExistence type="inferred from homology"/>
<evidence type="ECO:0000256" key="2">
    <source>
        <dbReference type="ARBA" id="ARBA00022679"/>
    </source>
</evidence>
<dbReference type="PANTHER" id="PTHR43095">
    <property type="entry name" value="SUGAR KINASE"/>
    <property type="match status" value="1"/>
</dbReference>
<evidence type="ECO:0000256" key="3">
    <source>
        <dbReference type="ARBA" id="ARBA00022777"/>
    </source>
</evidence>
<reference evidence="7 8" key="1">
    <citation type="submission" date="2013-08" db="EMBL/GenBank/DDBJ databases">
        <title>The genome sequence of Knoellia aerolata.</title>
        <authorList>
            <person name="Zhu W."/>
            <person name="Wang G."/>
        </authorList>
    </citation>
    <scope>NUCLEOTIDE SEQUENCE [LARGE SCALE GENOMIC DNA]</scope>
    <source>
        <strain evidence="7 8">DSM 18566</strain>
    </source>
</reference>
<dbReference type="GO" id="GO:0016301">
    <property type="term" value="F:kinase activity"/>
    <property type="evidence" value="ECO:0007669"/>
    <property type="project" value="UniProtKB-KW"/>
</dbReference>
<feature type="domain" description="Carbohydrate kinase FGGY N-terminal" evidence="5">
    <location>
        <begin position="13"/>
        <end position="253"/>
    </location>
</feature>
<dbReference type="PANTHER" id="PTHR43095:SF2">
    <property type="entry name" value="GLUCONOKINASE"/>
    <property type="match status" value="1"/>
</dbReference>
<keyword evidence="3 4" id="KW-0418">Kinase</keyword>
<keyword evidence="2 4" id="KW-0808">Transferase</keyword>
<evidence type="ECO:0000259" key="6">
    <source>
        <dbReference type="Pfam" id="PF02782"/>
    </source>
</evidence>
<dbReference type="eggNOG" id="COG1070">
    <property type="taxonomic scope" value="Bacteria"/>
</dbReference>